<comment type="similarity">
    <text evidence="1">To endonucleases of group I introns of fungi and phage.</text>
</comment>
<dbReference type="InterPro" id="IPR000305">
    <property type="entry name" value="GIY-YIG_endonuc"/>
</dbReference>
<dbReference type="SMART" id="SM00496">
    <property type="entry name" value="IENR2"/>
    <property type="match status" value="4"/>
</dbReference>
<dbReference type="SMART" id="SM00465">
    <property type="entry name" value="GIYc"/>
    <property type="match status" value="1"/>
</dbReference>
<accession>A0A0F9WFA3</accession>
<dbReference type="SUPFAM" id="SSF64496">
    <property type="entry name" value="DNA-binding domain of intron-encoded endonucleases"/>
    <property type="match status" value="3"/>
</dbReference>
<protein>
    <recommendedName>
        <fullName evidence="3">GIY-YIG domain-containing protein</fullName>
    </recommendedName>
</protein>
<feature type="domain" description="GIY-YIG" evidence="3">
    <location>
        <begin position="27"/>
        <end position="116"/>
    </location>
</feature>
<feature type="region of interest" description="Disordered" evidence="2">
    <location>
        <begin position="138"/>
        <end position="157"/>
    </location>
</feature>
<dbReference type="EMBL" id="LAZR01000286">
    <property type="protein sequence ID" value="KKN76958.1"/>
    <property type="molecule type" value="Genomic_DNA"/>
</dbReference>
<dbReference type="InterPro" id="IPR003611">
    <property type="entry name" value="NUMOD3"/>
</dbReference>
<dbReference type="InterPro" id="IPR035901">
    <property type="entry name" value="GIY-YIG_endonuc_sf"/>
</dbReference>
<dbReference type="Pfam" id="PF01541">
    <property type="entry name" value="GIY-YIG"/>
    <property type="match status" value="1"/>
</dbReference>
<name>A0A0F9WFA3_9ZZZZ</name>
<evidence type="ECO:0000259" key="3">
    <source>
        <dbReference type="PROSITE" id="PS50164"/>
    </source>
</evidence>
<dbReference type="Gene3D" id="3.40.1440.10">
    <property type="entry name" value="GIY-YIG endonuclease"/>
    <property type="match status" value="1"/>
</dbReference>
<evidence type="ECO:0000256" key="2">
    <source>
        <dbReference type="SAM" id="MobiDB-lite"/>
    </source>
</evidence>
<dbReference type="SUPFAM" id="SSF82771">
    <property type="entry name" value="GIY-YIG endonuclease"/>
    <property type="match status" value="1"/>
</dbReference>
<dbReference type="AlphaFoldDB" id="A0A0F9WFA3"/>
<evidence type="ECO:0000256" key="1">
    <source>
        <dbReference type="ARBA" id="ARBA00010045"/>
    </source>
</evidence>
<comment type="caution">
    <text evidence="4">The sequence shown here is derived from an EMBL/GenBank/DDBJ whole genome shotgun (WGS) entry which is preliminary data.</text>
</comment>
<organism evidence="4">
    <name type="scientific">marine sediment metagenome</name>
    <dbReference type="NCBI Taxonomy" id="412755"/>
    <lineage>
        <taxon>unclassified sequences</taxon>
        <taxon>metagenomes</taxon>
        <taxon>ecological metagenomes</taxon>
    </lineage>
</organism>
<dbReference type="InterPro" id="IPR006350">
    <property type="entry name" value="Intron_endoG1"/>
</dbReference>
<dbReference type="PROSITE" id="PS50164">
    <property type="entry name" value="GIY_YIG"/>
    <property type="match status" value="1"/>
</dbReference>
<dbReference type="NCBIfam" id="TIGR01453">
    <property type="entry name" value="grpIintron_endo"/>
    <property type="match status" value="1"/>
</dbReference>
<dbReference type="GO" id="GO:0004519">
    <property type="term" value="F:endonuclease activity"/>
    <property type="evidence" value="ECO:0007669"/>
    <property type="project" value="InterPro"/>
</dbReference>
<feature type="compositionally biased region" description="Basic and acidic residues" evidence="2">
    <location>
        <begin position="147"/>
        <end position="157"/>
    </location>
</feature>
<dbReference type="CDD" id="cd10443">
    <property type="entry name" value="GIY-YIG_HE_Tlr8p_PBC-V_like"/>
    <property type="match status" value="1"/>
</dbReference>
<reference evidence="4" key="1">
    <citation type="journal article" date="2015" name="Nature">
        <title>Complex archaea that bridge the gap between prokaryotes and eukaryotes.</title>
        <authorList>
            <person name="Spang A."/>
            <person name="Saw J.H."/>
            <person name="Jorgensen S.L."/>
            <person name="Zaremba-Niedzwiedzka K."/>
            <person name="Martijn J."/>
            <person name="Lind A.E."/>
            <person name="van Eijk R."/>
            <person name="Schleper C."/>
            <person name="Guy L."/>
            <person name="Ettema T.J."/>
        </authorList>
    </citation>
    <scope>NUCLEOTIDE SEQUENCE</scope>
</reference>
<gene>
    <name evidence="4" type="ORF">LCGC14_0364500</name>
</gene>
<dbReference type="Pfam" id="PF07460">
    <property type="entry name" value="NUMOD3"/>
    <property type="match status" value="4"/>
</dbReference>
<evidence type="ECO:0000313" key="4">
    <source>
        <dbReference type="EMBL" id="KKN76958.1"/>
    </source>
</evidence>
<dbReference type="GO" id="GO:0003677">
    <property type="term" value="F:DNA binding"/>
    <property type="evidence" value="ECO:0007669"/>
    <property type="project" value="InterPro"/>
</dbReference>
<sequence length="249" mass="29105">MIEKRIKVCKTPNCDRLIVYRNGIPISNMIIYKVTNKINGKFYVGQTINGLAWRKNEHLKSAQRSVNNHFHSALIKHGKENFNWEVLCICYSVNVLNEMEQHYIALYNSMNDGYNMTSGGENYTVSEETREKMRKANAGKNNPMYGKKRDLKGEKHPHYGIKNTVETKKKMSDARILYLKNNPDKILKGKNNPMWGRKMSEETKTKMINNLPDRKGKNNAFYGKKHTEETIKKMKIAQRKWRDEAKKTL</sequence>
<proteinExistence type="predicted"/>